<dbReference type="SUPFAM" id="SSF55856">
    <property type="entry name" value="Cytochrome b5-like heme/steroid binding domain"/>
    <property type="match status" value="1"/>
</dbReference>
<keyword evidence="4" id="KW-0285">Flavoprotein</keyword>
<evidence type="ECO:0000259" key="9">
    <source>
        <dbReference type="PROSITE" id="PS50255"/>
    </source>
</evidence>
<dbReference type="InterPro" id="IPR037069">
    <property type="entry name" value="AcylCoA_DH/ox_N_sf"/>
</dbReference>
<evidence type="ECO:0000256" key="2">
    <source>
        <dbReference type="ARBA" id="ARBA00009347"/>
    </source>
</evidence>
<sequence length="522" mass="58616">MAEKHGQETSLRSITRDEVAKNNTEDSLWTIVDHKVYDLTDFLEAHPGGNVVLQQYAGKDSTTAFYNLHRHEVLQKYADLCIGLIEGEKSEVVDMKPGDLSPVPYAEPIWLTPAFKSPYYKESHRQLRRELRVFVDEHVKPEAQEKEADGTYISQELTDKMAANNLLAMRLGPGKHLHGKKLLGGVKGEEFDYFHDLVIAQEFVRVNSRGFQDGAFAGMMISLTAIQQWLNNDSLKQKVTDECLSGKKFMCLAITEAFAGSDVAGLKTTAEKTPDGKHYIINGTKKWITNGMFADYFVTGCKTSKGFSVILIPKEGNEDNITVKRIKTAYSTAAATTYIQFENVKVPIDHLLGREDNGFIVIMSNFNHERWMMACGVTRWMRTVTEECMKWSNQRLVFGKPLNQQPVIRQKLAKMISLTEACQAQLEIITYQMNNMTYAQQNKLLGGPIGLLKSYATRCAHDIADDAVNIFGGRGITQGGMGKVVEQFHRTYKFDAILGGTEEILADLGVRQAMKLMPKAML</sequence>
<dbReference type="GO" id="GO:0020037">
    <property type="term" value="F:heme binding"/>
    <property type="evidence" value="ECO:0007669"/>
    <property type="project" value="InterPro"/>
</dbReference>
<dbReference type="Gene3D" id="2.40.110.10">
    <property type="entry name" value="Butyryl-CoA Dehydrogenase, subunit A, domain 2"/>
    <property type="match status" value="1"/>
</dbReference>
<dbReference type="Pfam" id="PF02771">
    <property type="entry name" value="Acyl-CoA_dh_N"/>
    <property type="match status" value="1"/>
</dbReference>
<name>A0AAN7YFA0_9EURO</name>
<dbReference type="Gene3D" id="1.20.140.10">
    <property type="entry name" value="Butyryl-CoA Dehydrogenase, subunit A, domain 3"/>
    <property type="match status" value="1"/>
</dbReference>
<evidence type="ECO:0000256" key="6">
    <source>
        <dbReference type="ARBA" id="ARBA00022827"/>
    </source>
</evidence>
<dbReference type="InterPro" id="IPR050741">
    <property type="entry name" value="Acyl-CoA_dehydrogenase"/>
</dbReference>
<organism evidence="10 11">
    <name type="scientific">Lithohypha guttulata</name>
    <dbReference type="NCBI Taxonomy" id="1690604"/>
    <lineage>
        <taxon>Eukaryota</taxon>
        <taxon>Fungi</taxon>
        <taxon>Dikarya</taxon>
        <taxon>Ascomycota</taxon>
        <taxon>Pezizomycotina</taxon>
        <taxon>Eurotiomycetes</taxon>
        <taxon>Chaetothyriomycetidae</taxon>
        <taxon>Chaetothyriales</taxon>
        <taxon>Trichomeriaceae</taxon>
        <taxon>Lithohypha</taxon>
    </lineage>
</organism>
<dbReference type="Pfam" id="PF00441">
    <property type="entry name" value="Acyl-CoA_dh_1"/>
    <property type="match status" value="1"/>
</dbReference>
<dbReference type="SMART" id="SM01117">
    <property type="entry name" value="Cyt-b5"/>
    <property type="match status" value="1"/>
</dbReference>
<evidence type="ECO:0000313" key="10">
    <source>
        <dbReference type="EMBL" id="KAK5091352.1"/>
    </source>
</evidence>
<keyword evidence="6" id="KW-0274">FAD</keyword>
<comment type="similarity">
    <text evidence="2">Belongs to the acyl-CoA dehydrogenase family.</text>
</comment>
<dbReference type="Gene3D" id="1.10.540.10">
    <property type="entry name" value="Acyl-CoA dehydrogenase/oxidase, N-terminal domain"/>
    <property type="match status" value="1"/>
</dbReference>
<reference evidence="10 11" key="1">
    <citation type="submission" date="2023-08" db="EMBL/GenBank/DDBJ databases">
        <title>Black Yeasts Isolated from many extreme environments.</title>
        <authorList>
            <person name="Coleine C."/>
            <person name="Stajich J.E."/>
            <person name="Selbmann L."/>
        </authorList>
    </citation>
    <scope>NUCLEOTIDE SEQUENCE [LARGE SCALE GENOMIC DNA]</scope>
    <source>
        <strain evidence="10 11">CCFEE 5910</strain>
    </source>
</reference>
<dbReference type="InterPro" id="IPR006089">
    <property type="entry name" value="Acyl-CoA_DH_CS"/>
</dbReference>
<comment type="caution">
    <text evidence="10">The sequence shown here is derived from an EMBL/GenBank/DDBJ whole genome shotgun (WGS) entry which is preliminary data.</text>
</comment>
<evidence type="ECO:0000256" key="7">
    <source>
        <dbReference type="ARBA" id="ARBA00023002"/>
    </source>
</evidence>
<accession>A0AAN7YFA0</accession>
<dbReference type="GO" id="GO:0003995">
    <property type="term" value="F:acyl-CoA dehydrogenase activity"/>
    <property type="evidence" value="ECO:0007669"/>
    <property type="project" value="InterPro"/>
</dbReference>
<dbReference type="InterPro" id="IPR036400">
    <property type="entry name" value="Cyt_B5-like_heme/steroid_sf"/>
</dbReference>
<keyword evidence="3" id="KW-0349">Heme</keyword>
<dbReference type="PROSITE" id="PS50255">
    <property type="entry name" value="CYTOCHROME_B5_2"/>
    <property type="match status" value="1"/>
</dbReference>
<evidence type="ECO:0000256" key="1">
    <source>
        <dbReference type="ARBA" id="ARBA00001974"/>
    </source>
</evidence>
<dbReference type="AlphaFoldDB" id="A0AAN7YFA0"/>
<dbReference type="SUPFAM" id="SSF56645">
    <property type="entry name" value="Acyl-CoA dehydrogenase NM domain-like"/>
    <property type="match status" value="1"/>
</dbReference>
<keyword evidence="7" id="KW-0560">Oxidoreductase</keyword>
<protein>
    <recommendedName>
        <fullName evidence="9">Cytochrome b5 heme-binding domain-containing protein</fullName>
    </recommendedName>
</protein>
<dbReference type="PROSITE" id="PS00191">
    <property type="entry name" value="CYTOCHROME_B5_1"/>
    <property type="match status" value="1"/>
</dbReference>
<dbReference type="Gene3D" id="3.10.120.10">
    <property type="entry name" value="Cytochrome b5-like heme/steroid binding domain"/>
    <property type="match status" value="1"/>
</dbReference>
<dbReference type="InterPro" id="IPR009100">
    <property type="entry name" value="AcylCoA_DH/oxidase_NM_dom_sf"/>
</dbReference>
<gene>
    <name evidence="10" type="ORF">LTR05_001535</name>
</gene>
<dbReference type="GO" id="GO:0005737">
    <property type="term" value="C:cytoplasm"/>
    <property type="evidence" value="ECO:0007669"/>
    <property type="project" value="TreeGrafter"/>
</dbReference>
<dbReference type="EMBL" id="JAVRRJ010000001">
    <property type="protein sequence ID" value="KAK5091352.1"/>
    <property type="molecule type" value="Genomic_DNA"/>
</dbReference>
<dbReference type="InterPro" id="IPR036250">
    <property type="entry name" value="AcylCo_DH-like_C"/>
</dbReference>
<dbReference type="InterPro" id="IPR018506">
    <property type="entry name" value="Cyt_B5_heme-BS"/>
</dbReference>
<dbReference type="PANTHER" id="PTHR48083:SF28">
    <property type="entry name" value="ACYL-COA DEHYDROGENASE FAMILY PROTEIN (AFU_ORTHOLOGUE AFUA_6G10880)-RELATED"/>
    <property type="match status" value="1"/>
</dbReference>
<dbReference type="InterPro" id="IPR001199">
    <property type="entry name" value="Cyt_B5-like_heme/steroid-bd"/>
</dbReference>
<comment type="cofactor">
    <cofactor evidence="1">
        <name>FAD</name>
        <dbReference type="ChEBI" id="CHEBI:57692"/>
    </cofactor>
</comment>
<evidence type="ECO:0000256" key="3">
    <source>
        <dbReference type="ARBA" id="ARBA00022617"/>
    </source>
</evidence>
<dbReference type="InterPro" id="IPR006091">
    <property type="entry name" value="Acyl-CoA_Oxase/DH_mid-dom"/>
</dbReference>
<proteinExistence type="inferred from homology"/>
<evidence type="ECO:0000256" key="8">
    <source>
        <dbReference type="ARBA" id="ARBA00023004"/>
    </source>
</evidence>
<dbReference type="InterPro" id="IPR013786">
    <property type="entry name" value="AcylCoA_DH/ox_N"/>
</dbReference>
<dbReference type="PANTHER" id="PTHR48083">
    <property type="entry name" value="MEDIUM-CHAIN SPECIFIC ACYL-COA DEHYDROGENASE, MITOCHONDRIAL-RELATED"/>
    <property type="match status" value="1"/>
</dbReference>
<dbReference type="GO" id="GO:0033539">
    <property type="term" value="P:fatty acid beta-oxidation using acyl-CoA dehydrogenase"/>
    <property type="evidence" value="ECO:0007669"/>
    <property type="project" value="TreeGrafter"/>
</dbReference>
<evidence type="ECO:0000313" key="11">
    <source>
        <dbReference type="Proteomes" id="UP001309876"/>
    </source>
</evidence>
<dbReference type="GO" id="GO:0050660">
    <property type="term" value="F:flavin adenine dinucleotide binding"/>
    <property type="evidence" value="ECO:0007669"/>
    <property type="project" value="InterPro"/>
</dbReference>
<dbReference type="SUPFAM" id="SSF47203">
    <property type="entry name" value="Acyl-CoA dehydrogenase C-terminal domain-like"/>
    <property type="match status" value="1"/>
</dbReference>
<feature type="domain" description="Cytochrome b5 heme-binding" evidence="9">
    <location>
        <begin position="11"/>
        <end position="86"/>
    </location>
</feature>
<keyword evidence="5" id="KW-0479">Metal-binding</keyword>
<dbReference type="Pfam" id="PF02770">
    <property type="entry name" value="Acyl-CoA_dh_M"/>
    <property type="match status" value="1"/>
</dbReference>
<dbReference type="PROSITE" id="PS00072">
    <property type="entry name" value="ACYL_COA_DH_1"/>
    <property type="match status" value="1"/>
</dbReference>
<keyword evidence="11" id="KW-1185">Reference proteome</keyword>
<dbReference type="Pfam" id="PF00173">
    <property type="entry name" value="Cyt-b5"/>
    <property type="match status" value="1"/>
</dbReference>
<dbReference type="GO" id="GO:0046872">
    <property type="term" value="F:metal ion binding"/>
    <property type="evidence" value="ECO:0007669"/>
    <property type="project" value="UniProtKB-KW"/>
</dbReference>
<evidence type="ECO:0000256" key="5">
    <source>
        <dbReference type="ARBA" id="ARBA00022723"/>
    </source>
</evidence>
<dbReference type="Proteomes" id="UP001309876">
    <property type="component" value="Unassembled WGS sequence"/>
</dbReference>
<dbReference type="InterPro" id="IPR046373">
    <property type="entry name" value="Acyl-CoA_Oxase/DH_mid-dom_sf"/>
</dbReference>
<evidence type="ECO:0000256" key="4">
    <source>
        <dbReference type="ARBA" id="ARBA00022630"/>
    </source>
</evidence>
<dbReference type="InterPro" id="IPR009075">
    <property type="entry name" value="AcylCo_DH/oxidase_C"/>
</dbReference>
<keyword evidence="8" id="KW-0408">Iron</keyword>